<accession>A0AAD7NBV3</accession>
<evidence type="ECO:0000256" key="1">
    <source>
        <dbReference type="SAM" id="MobiDB-lite"/>
    </source>
</evidence>
<evidence type="ECO:0000313" key="2">
    <source>
        <dbReference type="EMBL" id="KAJ7753764.1"/>
    </source>
</evidence>
<gene>
    <name evidence="2" type="ORF">B0H16DRAFT_1722963</name>
</gene>
<dbReference type="Proteomes" id="UP001215598">
    <property type="component" value="Unassembled WGS sequence"/>
</dbReference>
<evidence type="ECO:0000313" key="3">
    <source>
        <dbReference type="Proteomes" id="UP001215598"/>
    </source>
</evidence>
<feature type="region of interest" description="Disordered" evidence="1">
    <location>
        <begin position="420"/>
        <end position="439"/>
    </location>
</feature>
<name>A0AAD7NBV3_9AGAR</name>
<proteinExistence type="predicted"/>
<dbReference type="EMBL" id="JARKIB010000054">
    <property type="protein sequence ID" value="KAJ7753764.1"/>
    <property type="molecule type" value="Genomic_DNA"/>
</dbReference>
<keyword evidence="3" id="KW-1185">Reference proteome</keyword>
<sequence>MTAFLDQYMKSKAVEGLKQKGARPPRIDFDQLALEKGLVASRSEARSRKAEASSSRPKSARRSPDWNLGALDASIERESVLAKNDKGKRRLEVRPSVVNVVNDVFQSAPADEALAASVANRLAQKRSQVVDFAVKEKTAVSPVAVAALAHEAPALTIAQYFKEHSIVVAAEGGADEDSGASDSEATEPPSTVFLEDLENYKAFYDQDAPCGVFDLDLQDPVLVLTYRKLPPLPGGRQLLAVYDPARAAGGSSDTDTKGGRAKFSSWRRHLKTMLAQNSIGAMLFVEAAPSFVNLSRVSPLRLSKQASAGASATQRLLVDGQIAVCVSPIFCTDSMVVTAGKIGTKSERTRKWIAGIFHNQDWERFESVICLVFGEDLMYTQINNKKAISFLTMISPDSNVGTKDPDVQFSKIAPADMFSPVVSTSPSKPRPASSRGSPTRAKTLLAHNDFLPVFDARKTPVDFSSDLSRLGQVLPPFTGEIPFSSFVVVGYSVSSYSAALSGTTQRVPHVGCNVLWAVVCGTPVLRHQ</sequence>
<protein>
    <submittedName>
        <fullName evidence="2">Uncharacterized protein</fullName>
    </submittedName>
</protein>
<organism evidence="2 3">
    <name type="scientific">Mycena metata</name>
    <dbReference type="NCBI Taxonomy" id="1033252"/>
    <lineage>
        <taxon>Eukaryota</taxon>
        <taxon>Fungi</taxon>
        <taxon>Dikarya</taxon>
        <taxon>Basidiomycota</taxon>
        <taxon>Agaricomycotina</taxon>
        <taxon>Agaricomycetes</taxon>
        <taxon>Agaricomycetidae</taxon>
        <taxon>Agaricales</taxon>
        <taxon>Marasmiineae</taxon>
        <taxon>Mycenaceae</taxon>
        <taxon>Mycena</taxon>
    </lineage>
</organism>
<comment type="caution">
    <text evidence="2">The sequence shown here is derived from an EMBL/GenBank/DDBJ whole genome shotgun (WGS) entry which is preliminary data.</text>
</comment>
<dbReference type="AlphaFoldDB" id="A0AAD7NBV3"/>
<feature type="region of interest" description="Disordered" evidence="1">
    <location>
        <begin position="41"/>
        <end position="66"/>
    </location>
</feature>
<reference evidence="2" key="1">
    <citation type="submission" date="2023-03" db="EMBL/GenBank/DDBJ databases">
        <title>Massive genome expansion in bonnet fungi (Mycena s.s.) driven by repeated elements and novel gene families across ecological guilds.</title>
        <authorList>
            <consortium name="Lawrence Berkeley National Laboratory"/>
            <person name="Harder C.B."/>
            <person name="Miyauchi S."/>
            <person name="Viragh M."/>
            <person name="Kuo A."/>
            <person name="Thoen E."/>
            <person name="Andreopoulos B."/>
            <person name="Lu D."/>
            <person name="Skrede I."/>
            <person name="Drula E."/>
            <person name="Henrissat B."/>
            <person name="Morin E."/>
            <person name="Kohler A."/>
            <person name="Barry K."/>
            <person name="LaButti K."/>
            <person name="Morin E."/>
            <person name="Salamov A."/>
            <person name="Lipzen A."/>
            <person name="Mereny Z."/>
            <person name="Hegedus B."/>
            <person name="Baldrian P."/>
            <person name="Stursova M."/>
            <person name="Weitz H."/>
            <person name="Taylor A."/>
            <person name="Grigoriev I.V."/>
            <person name="Nagy L.G."/>
            <person name="Martin F."/>
            <person name="Kauserud H."/>
        </authorList>
    </citation>
    <scope>NUCLEOTIDE SEQUENCE</scope>
    <source>
        <strain evidence="2">CBHHK182m</strain>
    </source>
</reference>